<sequence length="108" mass="11660">MHAPTAHPATTRWSGQGCPQCGSTALREELVKSALWQGERLVVVENIPALVCGRCGERFYDDATVTALDLLQGDGFPAEMATARIHVPVFSFSHRVPADVAAQLAEQE</sequence>
<organism evidence="1">
    <name type="scientific">Chelativorans sp. (strain BNC1)</name>
    <dbReference type="NCBI Taxonomy" id="266779"/>
    <lineage>
        <taxon>Bacteria</taxon>
        <taxon>Pseudomonadati</taxon>
        <taxon>Pseudomonadota</taxon>
        <taxon>Alphaproteobacteria</taxon>
        <taxon>Hyphomicrobiales</taxon>
        <taxon>Phyllobacteriaceae</taxon>
        <taxon>Chelativorans</taxon>
    </lineage>
</organism>
<name>Q11G18_CHESB</name>
<dbReference type="STRING" id="266779.Meso_2268"/>
<dbReference type="InterPro" id="IPR022453">
    <property type="entry name" value="Znf_MqsA-type"/>
</dbReference>
<evidence type="ECO:0008006" key="2">
    <source>
        <dbReference type="Google" id="ProtNLM"/>
    </source>
</evidence>
<dbReference type="EMBL" id="CP000390">
    <property type="protein sequence ID" value="ABG63657.1"/>
    <property type="molecule type" value="Genomic_DNA"/>
</dbReference>
<dbReference type="NCBIfam" id="TIGR03831">
    <property type="entry name" value="YgiT_finger"/>
    <property type="match status" value="1"/>
</dbReference>
<dbReference type="OrthoDB" id="9812340at2"/>
<dbReference type="CDD" id="cd12870">
    <property type="entry name" value="MqsA"/>
    <property type="match status" value="1"/>
</dbReference>
<gene>
    <name evidence="1" type="ordered locus">Meso_2268</name>
</gene>
<accession>Q11G18</accession>
<dbReference type="AlphaFoldDB" id="Q11G18"/>
<reference evidence="1" key="1">
    <citation type="submission" date="2006-06" db="EMBL/GenBank/DDBJ databases">
        <title>Complete sequence of chromosome of Chelativorans sp. BNC1.</title>
        <authorList>
            <consortium name="US DOE Joint Genome Institute"/>
            <person name="Copeland A."/>
            <person name="Lucas S."/>
            <person name="Lapidus A."/>
            <person name="Barry K."/>
            <person name="Detter J.C."/>
            <person name="Glavina del Rio T."/>
            <person name="Hammon N."/>
            <person name="Israni S."/>
            <person name="Dalin E."/>
            <person name="Tice H."/>
            <person name="Pitluck S."/>
            <person name="Chertkov O."/>
            <person name="Brettin T."/>
            <person name="Bruce D."/>
            <person name="Han C."/>
            <person name="Tapia R."/>
            <person name="Gilna P."/>
            <person name="Schmutz J."/>
            <person name="Larimer F."/>
            <person name="Land M."/>
            <person name="Hauser L."/>
            <person name="Kyrpides N."/>
            <person name="Mikhailova N."/>
            <person name="Richardson P."/>
        </authorList>
    </citation>
    <scope>NUCLEOTIDE SEQUENCE</scope>
    <source>
        <strain evidence="1">BNC1</strain>
    </source>
</reference>
<proteinExistence type="predicted"/>
<protein>
    <recommendedName>
        <fullName evidence="2">YgiT-type zinc finger domain-containing protein</fullName>
    </recommendedName>
</protein>
<dbReference type="eggNOG" id="ENOG50318TK">
    <property type="taxonomic scope" value="Bacteria"/>
</dbReference>
<evidence type="ECO:0000313" key="1">
    <source>
        <dbReference type="EMBL" id="ABG63657.1"/>
    </source>
</evidence>
<dbReference type="HOGENOM" id="CLU_174612_0_0_5"/>
<dbReference type="Gene3D" id="3.10.20.860">
    <property type="match status" value="1"/>
</dbReference>
<dbReference type="KEGG" id="mes:Meso_2268"/>